<dbReference type="AlphaFoldDB" id="A0A8C5FFK3"/>
<name>A0A8C5FFK3_GADMO</name>
<reference evidence="3" key="2">
    <citation type="submission" date="2025-09" db="UniProtKB">
        <authorList>
            <consortium name="Ensembl"/>
        </authorList>
    </citation>
    <scope>IDENTIFICATION</scope>
</reference>
<protein>
    <recommendedName>
        <fullName evidence="2">SH3 domain-binding glutamic acid-rich-like protein</fullName>
    </recommendedName>
</protein>
<dbReference type="GeneTree" id="ENSGT00940000157260"/>
<dbReference type="KEGG" id="gmh:115534684"/>
<dbReference type="Proteomes" id="UP000694546">
    <property type="component" value="Chromosome 21"/>
</dbReference>
<dbReference type="PANTHER" id="PTHR12232">
    <property type="entry name" value="SH3 DOMAIN-BINDING GLUTAMIC ACID-RICH-LIKE PROTEIN"/>
    <property type="match status" value="1"/>
</dbReference>
<accession>A0A8C5FFK3</accession>
<dbReference type="OMA" id="VYCGDFA"/>
<evidence type="ECO:0000313" key="4">
    <source>
        <dbReference type="Proteomes" id="UP000694546"/>
    </source>
</evidence>
<dbReference type="OrthoDB" id="9932926at2759"/>
<dbReference type="InterPro" id="IPR036249">
    <property type="entry name" value="Thioredoxin-like_sf"/>
</dbReference>
<evidence type="ECO:0000256" key="1">
    <source>
        <dbReference type="ARBA" id="ARBA00007764"/>
    </source>
</evidence>
<comment type="similarity">
    <text evidence="1 2">Belongs to the SH3BGR family.</text>
</comment>
<dbReference type="InterPro" id="IPR051033">
    <property type="entry name" value="SH3BGR"/>
</dbReference>
<evidence type="ECO:0000256" key="2">
    <source>
        <dbReference type="PIRNR" id="PIRNR008142"/>
    </source>
</evidence>
<dbReference type="Ensembl" id="ENSGMOT00000057920.1">
    <property type="protein sequence ID" value="ENSGMOP00000032971.1"/>
    <property type="gene ID" value="ENSGMOG00000033494.1"/>
</dbReference>
<dbReference type="PIRSF" id="PIRSF008142">
    <property type="entry name" value="SH3-bind_E-rich_L"/>
    <property type="match status" value="1"/>
</dbReference>
<dbReference type="RefSeq" id="XP_030201699.1">
    <property type="nucleotide sequence ID" value="XM_030345839.1"/>
</dbReference>
<gene>
    <name evidence="3" type="primary">LOC115534684</name>
</gene>
<reference evidence="3" key="1">
    <citation type="submission" date="2025-08" db="UniProtKB">
        <authorList>
            <consortium name="Ensembl"/>
        </authorList>
    </citation>
    <scope>IDENTIFICATION</scope>
</reference>
<dbReference type="GO" id="GO:0005737">
    <property type="term" value="C:cytoplasm"/>
    <property type="evidence" value="ECO:0007669"/>
    <property type="project" value="TreeGrafter"/>
</dbReference>
<dbReference type="Gene3D" id="3.40.30.10">
    <property type="entry name" value="Glutaredoxin"/>
    <property type="match status" value="1"/>
</dbReference>
<dbReference type="GeneID" id="115534684"/>
<dbReference type="PANTHER" id="PTHR12232:SF15">
    <property type="entry name" value="SH3 DOMAIN-BINDING GLUTAMIC ACID-RICH PROTEIN HOMOLOG"/>
    <property type="match status" value="1"/>
</dbReference>
<dbReference type="InterPro" id="IPR006993">
    <property type="entry name" value="Glut_rich_SH3-bd"/>
</dbReference>
<evidence type="ECO:0000313" key="3">
    <source>
        <dbReference type="Ensembl" id="ENSGMOP00000032971.1"/>
    </source>
</evidence>
<sequence>MSEIRVYYSSVSGCLKTKKQQQHILMVLDGRKIVHTDVDVTQDPENKDKMRRIACNDAALPPQICNGDQYCGDYEGFLNAVEEEKLTEFLKL</sequence>
<organism evidence="3 4">
    <name type="scientific">Gadus morhua</name>
    <name type="common">Atlantic cod</name>
    <dbReference type="NCBI Taxonomy" id="8049"/>
    <lineage>
        <taxon>Eukaryota</taxon>
        <taxon>Metazoa</taxon>
        <taxon>Chordata</taxon>
        <taxon>Craniata</taxon>
        <taxon>Vertebrata</taxon>
        <taxon>Euteleostomi</taxon>
        <taxon>Actinopterygii</taxon>
        <taxon>Neopterygii</taxon>
        <taxon>Teleostei</taxon>
        <taxon>Neoteleostei</taxon>
        <taxon>Acanthomorphata</taxon>
        <taxon>Zeiogadaria</taxon>
        <taxon>Gadariae</taxon>
        <taxon>Gadiformes</taxon>
        <taxon>Gadoidei</taxon>
        <taxon>Gadidae</taxon>
        <taxon>Gadus</taxon>
    </lineage>
</organism>
<dbReference type="Pfam" id="PF04908">
    <property type="entry name" value="SH3BGR"/>
    <property type="match status" value="1"/>
</dbReference>
<dbReference type="SUPFAM" id="SSF52833">
    <property type="entry name" value="Thioredoxin-like"/>
    <property type="match status" value="1"/>
</dbReference>
<proteinExistence type="inferred from homology"/>
<keyword evidence="4" id="KW-1185">Reference proteome</keyword>
<dbReference type="CDD" id="cd03030">
    <property type="entry name" value="GRX_SH3BGR"/>
    <property type="match status" value="1"/>
</dbReference>